<organism evidence="4 5">
    <name type="scientific">Fusarium avenaceum</name>
    <dbReference type="NCBI Taxonomy" id="40199"/>
    <lineage>
        <taxon>Eukaryota</taxon>
        <taxon>Fungi</taxon>
        <taxon>Dikarya</taxon>
        <taxon>Ascomycota</taxon>
        <taxon>Pezizomycotina</taxon>
        <taxon>Sordariomycetes</taxon>
        <taxon>Hypocreomycetidae</taxon>
        <taxon>Hypocreales</taxon>
        <taxon>Nectriaceae</taxon>
        <taxon>Fusarium</taxon>
        <taxon>Fusarium tricinctum species complex</taxon>
    </lineage>
</organism>
<feature type="domain" description="Enoyl reductase (ER)" evidence="3">
    <location>
        <begin position="15"/>
        <end position="341"/>
    </location>
</feature>
<dbReference type="PANTHER" id="PTHR45348">
    <property type="entry name" value="HYPOTHETICAL OXIDOREDUCTASE (EUROFUNG)"/>
    <property type="match status" value="1"/>
</dbReference>
<dbReference type="InterPro" id="IPR013149">
    <property type="entry name" value="ADH-like_C"/>
</dbReference>
<accession>A0A9P7GYN8</accession>
<dbReference type="GO" id="GO:0016651">
    <property type="term" value="F:oxidoreductase activity, acting on NAD(P)H"/>
    <property type="evidence" value="ECO:0007669"/>
    <property type="project" value="InterPro"/>
</dbReference>
<evidence type="ECO:0000313" key="5">
    <source>
        <dbReference type="Proteomes" id="UP000782241"/>
    </source>
</evidence>
<dbReference type="SUPFAM" id="SSF51735">
    <property type="entry name" value="NAD(P)-binding Rossmann-fold domains"/>
    <property type="match status" value="1"/>
</dbReference>
<dbReference type="InterPro" id="IPR036291">
    <property type="entry name" value="NAD(P)-bd_dom_sf"/>
</dbReference>
<dbReference type="SUPFAM" id="SSF50129">
    <property type="entry name" value="GroES-like"/>
    <property type="match status" value="1"/>
</dbReference>
<evidence type="ECO:0000256" key="1">
    <source>
        <dbReference type="ARBA" id="ARBA00008072"/>
    </source>
</evidence>
<dbReference type="Gene3D" id="3.90.180.10">
    <property type="entry name" value="Medium-chain alcohol dehydrogenases, catalytic domain"/>
    <property type="match status" value="1"/>
</dbReference>
<dbReference type="CDD" id="cd08249">
    <property type="entry name" value="enoyl_reductase_like"/>
    <property type="match status" value="1"/>
</dbReference>
<evidence type="ECO:0000259" key="3">
    <source>
        <dbReference type="SMART" id="SM00829"/>
    </source>
</evidence>
<evidence type="ECO:0000313" key="4">
    <source>
        <dbReference type="EMBL" id="KAG5659477.1"/>
    </source>
</evidence>
<dbReference type="Pfam" id="PF00107">
    <property type="entry name" value="ADH_zinc_N"/>
    <property type="match status" value="1"/>
</dbReference>
<proteinExistence type="inferred from homology"/>
<dbReference type="InterPro" id="IPR047122">
    <property type="entry name" value="Trans-enoyl_RdTase-like"/>
</dbReference>
<protein>
    <recommendedName>
        <fullName evidence="3">Enoyl reductase (ER) domain-containing protein</fullName>
    </recommendedName>
</protein>
<reference evidence="4" key="1">
    <citation type="submission" date="2021-04" db="EMBL/GenBank/DDBJ databases">
        <title>Draft genome of Fusarium avenaceum strain F156N33, isolated from an atmospheric sample in Virginia.</title>
        <authorList>
            <person name="Yang S."/>
            <person name="Vinatzer B.A."/>
            <person name="Coleman J."/>
        </authorList>
    </citation>
    <scope>NUCLEOTIDE SEQUENCE</scope>
    <source>
        <strain evidence="4">F156N33</strain>
    </source>
</reference>
<gene>
    <name evidence="4" type="ORF">KAF25_002036</name>
</gene>
<comment type="similarity">
    <text evidence="1">Belongs to the zinc-containing alcohol dehydrogenase family.</text>
</comment>
<dbReference type="PANTHER" id="PTHR45348:SF2">
    <property type="entry name" value="ZINC-TYPE ALCOHOL DEHYDROGENASE-LIKE PROTEIN C2E1P3.01"/>
    <property type="match status" value="1"/>
</dbReference>
<dbReference type="Gene3D" id="3.40.50.720">
    <property type="entry name" value="NAD(P)-binding Rossmann-like Domain"/>
    <property type="match status" value="1"/>
</dbReference>
<evidence type="ECO:0000256" key="2">
    <source>
        <dbReference type="ARBA" id="ARBA00023002"/>
    </source>
</evidence>
<dbReference type="SMART" id="SM00829">
    <property type="entry name" value="PKS_ER"/>
    <property type="match status" value="1"/>
</dbReference>
<keyword evidence="5" id="KW-1185">Reference proteome</keyword>
<comment type="caution">
    <text evidence="4">The sequence shown here is derived from an EMBL/GenBank/DDBJ whole genome shotgun (WGS) entry which is preliminary data.</text>
</comment>
<dbReference type="InterPro" id="IPR011032">
    <property type="entry name" value="GroES-like_sf"/>
</dbReference>
<dbReference type="Pfam" id="PF08240">
    <property type="entry name" value="ADH_N"/>
    <property type="match status" value="1"/>
</dbReference>
<dbReference type="InterPro" id="IPR013154">
    <property type="entry name" value="ADH-like_N"/>
</dbReference>
<dbReference type="Proteomes" id="UP000782241">
    <property type="component" value="Unassembled WGS sequence"/>
</dbReference>
<dbReference type="EMBL" id="JAGPUO010000011">
    <property type="protein sequence ID" value="KAG5659477.1"/>
    <property type="molecule type" value="Genomic_DNA"/>
</dbReference>
<name>A0A9P7GYN8_9HYPO</name>
<dbReference type="InterPro" id="IPR020843">
    <property type="entry name" value="ER"/>
</dbReference>
<keyword evidence="2" id="KW-0560">Oxidoreductase</keyword>
<dbReference type="AlphaFoldDB" id="A0A9P7GYN8"/>
<sequence length="350" mass="37745">MSASAFCQALVVNRDSNNTPTLVKVSVPVPKPDKHQLLIKVSHVAQNPTDVQSLDSNAFGEGAVLGCDFVGIVEETGSDVTRITKGTTIAGLIWGGEFKGLGGYSQYTLADERICFPVPQGLSGEQACAVPLASCTALLSLFSKDCLAIDASGYEKPTVLIWGGSSSVGLYAVQIAKLHGLEVFTTCSPKHHDLLKSCGVKGVFDYRDPQVVDKIREAVPDLRYVFDTIGNNSSSKTASSAITHSSGVLCTVRPGKANTDDVAKNVKVTDVLVWTAFLQDHRYGDFHWPPSQEDHDLAANFFKELPDLLSSGKIKPNTTKLIESGLDGVEQGFQEYRDGKISNYKIVYKI</sequence>